<evidence type="ECO:0000313" key="6">
    <source>
        <dbReference type="Proteomes" id="UP001230188"/>
    </source>
</evidence>
<keyword evidence="1" id="KW-0677">Repeat</keyword>
<protein>
    <submittedName>
        <fullName evidence="5">Uncharacterized protein</fullName>
    </submittedName>
</protein>
<dbReference type="AlphaFoldDB" id="A0AAD7UN06"/>
<comment type="caution">
    <text evidence="5">The sequence shown here is derived from an EMBL/GenBank/DDBJ whole genome shotgun (WGS) entry which is preliminary data.</text>
</comment>
<dbReference type="PROSITE" id="PS50297">
    <property type="entry name" value="ANK_REP_REGION"/>
    <property type="match status" value="2"/>
</dbReference>
<accession>A0AAD7UN06</accession>
<evidence type="ECO:0000256" key="4">
    <source>
        <dbReference type="SAM" id="Coils"/>
    </source>
</evidence>
<sequence>MVEVVELLLLATKKKPQKRRLFPFSNTPLHWAALFGHLRVVWLLLEAGYATNDADEVGNEPLHLAATGGHASVVRVLLADGADTTKKNAYSNTPLTLAKSPETRRLLEDYRVSGRRANLDAYRSAGESLQRAMGRLEVETPETLVAQSDRLSSALSHARALGIKKELVERGESALSRLATHVELREMIATVKGAAPIVTQRAYCDLVNKLKRLRREAAVAGENDCGAPSRLLEEADELAARSTAEYWLETHGRPLKTLECADEAAKAPMARLSAAIQRADVCRADVSLVQTSRALLARRAAELDLREALAALPVPNAEEEVEEKEGCCKGHILETPEYPLPPDGGSYKWIPSASLSALRQAAERLAQALTKARQTEAFPALVSAADKKKNLVADDLRQLERKDLEDRELAIAGAEKAAKKLKKKKKK</sequence>
<dbReference type="Gene3D" id="1.25.40.20">
    <property type="entry name" value="Ankyrin repeat-containing domain"/>
    <property type="match status" value="1"/>
</dbReference>
<keyword evidence="4" id="KW-0175">Coiled coil</keyword>
<organism evidence="5 6">
    <name type="scientific">Chrysophaeum taylorii</name>
    <dbReference type="NCBI Taxonomy" id="2483200"/>
    <lineage>
        <taxon>Eukaryota</taxon>
        <taxon>Sar</taxon>
        <taxon>Stramenopiles</taxon>
        <taxon>Ochrophyta</taxon>
        <taxon>Pelagophyceae</taxon>
        <taxon>Pelagomonadales</taxon>
        <taxon>Pelagomonadaceae</taxon>
        <taxon>Chrysophaeum</taxon>
    </lineage>
</organism>
<keyword evidence="6" id="KW-1185">Reference proteome</keyword>
<dbReference type="PANTHER" id="PTHR24171">
    <property type="entry name" value="ANKYRIN REPEAT DOMAIN-CONTAINING PROTEIN 39-RELATED"/>
    <property type="match status" value="1"/>
</dbReference>
<evidence type="ECO:0000313" key="5">
    <source>
        <dbReference type="EMBL" id="KAJ8611845.1"/>
    </source>
</evidence>
<name>A0AAD7UN06_9STRA</name>
<feature type="repeat" description="ANK" evidence="3">
    <location>
        <begin position="57"/>
        <end position="89"/>
    </location>
</feature>
<dbReference type="GO" id="GO:0004842">
    <property type="term" value="F:ubiquitin-protein transferase activity"/>
    <property type="evidence" value="ECO:0007669"/>
    <property type="project" value="TreeGrafter"/>
</dbReference>
<dbReference type="PRINTS" id="PR01415">
    <property type="entry name" value="ANKYRIN"/>
</dbReference>
<dbReference type="InterPro" id="IPR002110">
    <property type="entry name" value="Ankyrin_rpt"/>
</dbReference>
<reference evidence="5" key="1">
    <citation type="submission" date="2023-01" db="EMBL/GenBank/DDBJ databases">
        <title>Metagenome sequencing of chrysophaentin producing Chrysophaeum taylorii.</title>
        <authorList>
            <person name="Davison J."/>
            <person name="Bewley C."/>
        </authorList>
    </citation>
    <scope>NUCLEOTIDE SEQUENCE</scope>
    <source>
        <strain evidence="5">NIES-1699</strain>
    </source>
</reference>
<dbReference type="SMART" id="SM00248">
    <property type="entry name" value="ANK"/>
    <property type="match status" value="2"/>
</dbReference>
<feature type="coiled-coil region" evidence="4">
    <location>
        <begin position="355"/>
        <end position="424"/>
    </location>
</feature>
<feature type="repeat" description="ANK" evidence="3">
    <location>
        <begin position="24"/>
        <end position="56"/>
    </location>
</feature>
<keyword evidence="2 3" id="KW-0040">ANK repeat</keyword>
<dbReference type="InterPro" id="IPR036770">
    <property type="entry name" value="Ankyrin_rpt-contain_sf"/>
</dbReference>
<dbReference type="SUPFAM" id="SSF48403">
    <property type="entry name" value="Ankyrin repeat"/>
    <property type="match status" value="1"/>
</dbReference>
<dbReference type="PROSITE" id="PS50088">
    <property type="entry name" value="ANK_REPEAT"/>
    <property type="match status" value="2"/>
</dbReference>
<evidence type="ECO:0000256" key="3">
    <source>
        <dbReference type="PROSITE-ProRule" id="PRU00023"/>
    </source>
</evidence>
<dbReference type="GO" id="GO:0085020">
    <property type="term" value="P:protein K6-linked ubiquitination"/>
    <property type="evidence" value="ECO:0007669"/>
    <property type="project" value="TreeGrafter"/>
</dbReference>
<dbReference type="PANTHER" id="PTHR24171:SF8">
    <property type="entry name" value="BRCA1-ASSOCIATED RING DOMAIN PROTEIN 1"/>
    <property type="match status" value="1"/>
</dbReference>
<gene>
    <name evidence="5" type="ORF">CTAYLR_005780</name>
</gene>
<dbReference type="Pfam" id="PF12796">
    <property type="entry name" value="Ank_2"/>
    <property type="match status" value="1"/>
</dbReference>
<dbReference type="Proteomes" id="UP001230188">
    <property type="component" value="Unassembled WGS sequence"/>
</dbReference>
<proteinExistence type="predicted"/>
<evidence type="ECO:0000256" key="1">
    <source>
        <dbReference type="ARBA" id="ARBA00022737"/>
    </source>
</evidence>
<dbReference type="EMBL" id="JAQMWT010000060">
    <property type="protein sequence ID" value="KAJ8611845.1"/>
    <property type="molecule type" value="Genomic_DNA"/>
</dbReference>
<evidence type="ECO:0000256" key="2">
    <source>
        <dbReference type="ARBA" id="ARBA00023043"/>
    </source>
</evidence>